<feature type="region of interest" description="Disordered" evidence="1">
    <location>
        <begin position="1"/>
        <end position="33"/>
    </location>
</feature>
<protein>
    <submittedName>
        <fullName evidence="3">Uncharacterized protein</fullName>
    </submittedName>
</protein>
<organism evidence="2 3">
    <name type="scientific">Strongyloides venezuelensis</name>
    <name type="common">Threadworm</name>
    <dbReference type="NCBI Taxonomy" id="75913"/>
    <lineage>
        <taxon>Eukaryota</taxon>
        <taxon>Metazoa</taxon>
        <taxon>Ecdysozoa</taxon>
        <taxon>Nematoda</taxon>
        <taxon>Chromadorea</taxon>
        <taxon>Rhabditida</taxon>
        <taxon>Tylenchina</taxon>
        <taxon>Panagrolaimomorpha</taxon>
        <taxon>Strongyloidoidea</taxon>
        <taxon>Strongyloididae</taxon>
        <taxon>Strongyloides</taxon>
    </lineage>
</organism>
<accession>A0A0K0FU30</accession>
<feature type="compositionally biased region" description="Polar residues" evidence="1">
    <location>
        <begin position="16"/>
        <end position="33"/>
    </location>
</feature>
<dbReference type="Proteomes" id="UP000035680">
    <property type="component" value="Unassembled WGS sequence"/>
</dbReference>
<evidence type="ECO:0000313" key="2">
    <source>
        <dbReference type="Proteomes" id="UP000035680"/>
    </source>
</evidence>
<evidence type="ECO:0000256" key="1">
    <source>
        <dbReference type="SAM" id="MobiDB-lite"/>
    </source>
</evidence>
<keyword evidence="2" id="KW-1185">Reference proteome</keyword>
<evidence type="ECO:0000313" key="3">
    <source>
        <dbReference type="WBParaSite" id="SVE_1584200.1"/>
    </source>
</evidence>
<name>A0A0K0FU30_STRVS</name>
<dbReference type="AlphaFoldDB" id="A0A0K0FU30"/>
<dbReference type="WBParaSite" id="SVE_1584200.1">
    <property type="protein sequence ID" value="SVE_1584200.1"/>
    <property type="gene ID" value="SVE_1584200"/>
</dbReference>
<proteinExistence type="predicted"/>
<sequence length="116" mass="13064">MFSTSKKATKRATRGNAGTTSVGIGGSTASLTTNLSIDTSRVQEKYELVDFNNRLIVRRLKNENSQLKIKIQEIECSQSNNLKRKVECGRNNYRPMNSQETAGRKKSSGRRISYYP</sequence>
<reference evidence="3" key="2">
    <citation type="submission" date="2015-08" db="UniProtKB">
        <authorList>
            <consortium name="WormBaseParasite"/>
        </authorList>
    </citation>
    <scope>IDENTIFICATION</scope>
</reference>
<feature type="region of interest" description="Disordered" evidence="1">
    <location>
        <begin position="87"/>
        <end position="116"/>
    </location>
</feature>
<reference evidence="2" key="1">
    <citation type="submission" date="2014-07" db="EMBL/GenBank/DDBJ databases">
        <authorList>
            <person name="Martin A.A"/>
            <person name="De Silva N."/>
        </authorList>
    </citation>
    <scope>NUCLEOTIDE SEQUENCE</scope>
</reference>
<dbReference type="STRING" id="75913.A0A0K0FU30"/>